<dbReference type="Proteomes" id="UP000298325">
    <property type="component" value="Unassembled WGS sequence"/>
</dbReference>
<evidence type="ECO:0000259" key="4">
    <source>
        <dbReference type="Pfam" id="PF01872"/>
    </source>
</evidence>
<dbReference type="InterPro" id="IPR002734">
    <property type="entry name" value="RibDG_C"/>
</dbReference>
<evidence type="ECO:0000313" key="5">
    <source>
        <dbReference type="EMBL" id="TGN41496.1"/>
    </source>
</evidence>
<protein>
    <submittedName>
        <fullName evidence="5">RibD family protein</fullName>
    </submittedName>
</protein>
<dbReference type="SUPFAM" id="SSF53597">
    <property type="entry name" value="Dihydrofolate reductase-like"/>
    <property type="match status" value="1"/>
</dbReference>
<evidence type="ECO:0000256" key="3">
    <source>
        <dbReference type="ARBA" id="ARBA00023002"/>
    </source>
</evidence>
<organism evidence="5 6">
    <name type="scientific">Marinobacter confluentis</name>
    <dbReference type="NCBI Taxonomy" id="1697557"/>
    <lineage>
        <taxon>Bacteria</taxon>
        <taxon>Pseudomonadati</taxon>
        <taxon>Pseudomonadota</taxon>
        <taxon>Gammaproteobacteria</taxon>
        <taxon>Pseudomonadales</taxon>
        <taxon>Marinobacteraceae</taxon>
        <taxon>Marinobacter</taxon>
    </lineage>
</organism>
<dbReference type="EMBL" id="SRPF01000001">
    <property type="protein sequence ID" value="TGN41496.1"/>
    <property type="molecule type" value="Genomic_DNA"/>
</dbReference>
<dbReference type="PANTHER" id="PTHR38011:SF7">
    <property type="entry name" value="2,5-DIAMINO-6-RIBOSYLAMINO-4(3H)-PYRIMIDINONE 5'-PHOSPHATE REDUCTASE"/>
    <property type="match status" value="1"/>
</dbReference>
<proteinExistence type="predicted"/>
<dbReference type="InterPro" id="IPR050765">
    <property type="entry name" value="Riboflavin_Biosynth_HTPR"/>
</dbReference>
<reference evidence="5 6" key="1">
    <citation type="submission" date="2019-04" db="EMBL/GenBank/DDBJ databases">
        <authorList>
            <person name="Park S."/>
            <person name="Yoon J.-H."/>
        </authorList>
    </citation>
    <scope>NUCLEOTIDE SEQUENCE [LARGE SCALE GENOMIC DNA]</scope>
    <source>
        <strain evidence="5 6">HJM-18</strain>
    </source>
</reference>
<dbReference type="RefSeq" id="WP_135801880.1">
    <property type="nucleotide sequence ID" value="NZ_SRPF01000001.1"/>
</dbReference>
<dbReference type="GO" id="GO:0009231">
    <property type="term" value="P:riboflavin biosynthetic process"/>
    <property type="evidence" value="ECO:0007669"/>
    <property type="project" value="InterPro"/>
</dbReference>
<dbReference type="OrthoDB" id="2313602at2"/>
<dbReference type="InterPro" id="IPR024072">
    <property type="entry name" value="DHFR-like_dom_sf"/>
</dbReference>
<evidence type="ECO:0000256" key="2">
    <source>
        <dbReference type="ARBA" id="ARBA00022857"/>
    </source>
</evidence>
<feature type="domain" description="Bacterial bifunctional deaminase-reductase C-terminal" evidence="4">
    <location>
        <begin position="74"/>
        <end position="262"/>
    </location>
</feature>
<dbReference type="PANTHER" id="PTHR38011">
    <property type="entry name" value="DIHYDROFOLATE REDUCTASE FAMILY PROTEIN (AFU_ORTHOLOGUE AFUA_8G06820)"/>
    <property type="match status" value="1"/>
</dbReference>
<sequence>MAAQALDTATAWHLILQAVNRHNATLTTGADHHRALDIGENGDWQLRVPADSQARQLLKTFLPLCRHLPESAAPIVVGQMGQSLDGRIATVTGASKYINGDGGLLHLHRLRAVCDAVIVGAGTASEDNPRLTVRLASGPNPVRVVIDRRRRVPDTHGIFTDEQSPTLRLVAGRYQPGEKLLPRSGVLDVPCLGDEAKTDPTEPHRILEVLGDFGLRRLFIEGGGLTVSGFLNAGLLDHLHVMVAPMIIGSGRPAFSLPEIEKLDNALRPAANMVDLGSDMLFDLDFSQRPMAD</sequence>
<evidence type="ECO:0000256" key="1">
    <source>
        <dbReference type="ARBA" id="ARBA00005104"/>
    </source>
</evidence>
<dbReference type="Pfam" id="PF01872">
    <property type="entry name" value="RibD_C"/>
    <property type="match status" value="1"/>
</dbReference>
<name>A0A4Z1CBP5_9GAMM</name>
<comment type="pathway">
    <text evidence="1">Cofactor biosynthesis; riboflavin biosynthesis.</text>
</comment>
<keyword evidence="3" id="KW-0560">Oxidoreductase</keyword>
<dbReference type="AlphaFoldDB" id="A0A4Z1CBP5"/>
<keyword evidence="2" id="KW-0521">NADP</keyword>
<accession>A0A4Z1CBP5</accession>
<gene>
    <name evidence="5" type="ORF">E5Q11_02885</name>
</gene>
<dbReference type="Gene3D" id="3.40.430.10">
    <property type="entry name" value="Dihydrofolate Reductase, subunit A"/>
    <property type="match status" value="1"/>
</dbReference>
<keyword evidence="6" id="KW-1185">Reference proteome</keyword>
<dbReference type="GO" id="GO:0008703">
    <property type="term" value="F:5-amino-6-(5-phosphoribosylamino)uracil reductase activity"/>
    <property type="evidence" value="ECO:0007669"/>
    <property type="project" value="InterPro"/>
</dbReference>
<comment type="caution">
    <text evidence="5">The sequence shown here is derived from an EMBL/GenBank/DDBJ whole genome shotgun (WGS) entry which is preliminary data.</text>
</comment>
<evidence type="ECO:0000313" key="6">
    <source>
        <dbReference type="Proteomes" id="UP000298325"/>
    </source>
</evidence>